<gene>
    <name evidence="1" type="ORF">AN640_05260</name>
</gene>
<evidence type="ECO:0000313" key="2">
    <source>
        <dbReference type="Proteomes" id="UP000188637"/>
    </source>
</evidence>
<reference evidence="1" key="1">
    <citation type="submission" date="2016-08" db="EMBL/GenBank/DDBJ databases">
        <authorList>
            <person name="Ngugi D.K."/>
            <person name="Miyake S."/>
            <person name="Stingl U."/>
        </authorList>
    </citation>
    <scope>NUCLEOTIDE SEQUENCE</scope>
    <source>
        <strain evidence="1">SCG-D08WGA-EpuloA1</strain>
    </source>
</reference>
<accession>A0ACC8XHY0</accession>
<protein>
    <submittedName>
        <fullName evidence="1">Transporter</fullName>
    </submittedName>
</protein>
<keyword evidence="2" id="KW-1185">Reference proteome</keyword>
<comment type="caution">
    <text evidence="1">The sequence shown here is derived from an EMBL/GenBank/DDBJ whole genome shotgun (WGS) entry which is preliminary data.</text>
</comment>
<sequence length="343" mass="38424">MLSLQIGLVFVGSIVGAGLSSGRELTQFFAIYGYKSFIGVVLCGLMYIWVCKMIVELSIKYHIQSYKEFIDLVCPRPIAVFTNVFLTLFLLSSTSIILAGSGSVVNQFFGIPTWIGIVIMIVVSIIFLMRETQGIYEVNNITVPILIFIMSSIFISYVMQYPEQLNLNYLQSLEVEKTNWLWSSLVYAGFNIISIVGIIVPLATEIKNEKIILKGVAIGSLILTIVSGYIIFLMMVNPTYVKEFDIPILAVAYQVAPYLQVALLLMVWLEMFSSQISNVYSLTKALQSKIDIKYENAVVLSIVVALPLSAFGFKTLVDILYPVYGMLSLVFLICLISYYRIRA</sequence>
<dbReference type="EMBL" id="LJHD01000097">
    <property type="protein sequence ID" value="ONI44748.1"/>
    <property type="molecule type" value="Genomic_DNA"/>
</dbReference>
<evidence type="ECO:0000313" key="1">
    <source>
        <dbReference type="EMBL" id="ONI44748.1"/>
    </source>
</evidence>
<organism evidence="1 2">
    <name type="scientific">Candidatus Epulonipiscium fishelsonii</name>
    <dbReference type="NCBI Taxonomy" id="77094"/>
    <lineage>
        <taxon>Bacteria</taxon>
        <taxon>Bacillati</taxon>
        <taxon>Bacillota</taxon>
        <taxon>Clostridia</taxon>
        <taxon>Lachnospirales</taxon>
        <taxon>Lachnospiraceae</taxon>
        <taxon>Candidatus Epulonipiscium</taxon>
    </lineage>
</organism>
<dbReference type="Proteomes" id="UP000188637">
    <property type="component" value="Unassembled WGS sequence"/>
</dbReference>
<proteinExistence type="predicted"/>
<name>A0ACC8XHY0_9FIRM</name>